<feature type="transmembrane region" description="Helical" evidence="9">
    <location>
        <begin position="174"/>
        <end position="199"/>
    </location>
</feature>
<evidence type="ECO:0000256" key="5">
    <source>
        <dbReference type="ARBA" id="ARBA00022592"/>
    </source>
</evidence>
<evidence type="ECO:0000256" key="9">
    <source>
        <dbReference type="RuleBase" id="RU363032"/>
    </source>
</evidence>
<comment type="subcellular location">
    <subcellularLocation>
        <location evidence="1 9">Cell membrane</location>
        <topology evidence="1 9">Multi-pass membrane protein</topology>
    </subcellularLocation>
</comment>
<evidence type="ECO:0000256" key="6">
    <source>
        <dbReference type="ARBA" id="ARBA00022692"/>
    </source>
</evidence>
<evidence type="ECO:0000259" key="11">
    <source>
        <dbReference type="PROSITE" id="PS50928"/>
    </source>
</evidence>
<keyword evidence="4 10" id="KW-1003">Cell membrane</keyword>
<comment type="caution">
    <text evidence="12">The sequence shown here is derived from an EMBL/GenBank/DDBJ whole genome shotgun (WGS) entry which is preliminary data.</text>
</comment>
<evidence type="ECO:0000256" key="2">
    <source>
        <dbReference type="ARBA" id="ARBA00007069"/>
    </source>
</evidence>
<organism evidence="12 13">
    <name type="scientific">Streptomyces silvisoli</name>
    <dbReference type="NCBI Taxonomy" id="3034235"/>
    <lineage>
        <taxon>Bacteria</taxon>
        <taxon>Bacillati</taxon>
        <taxon>Actinomycetota</taxon>
        <taxon>Actinomycetes</taxon>
        <taxon>Kitasatosporales</taxon>
        <taxon>Streptomycetaceae</taxon>
        <taxon>Streptomyces</taxon>
    </lineage>
</organism>
<evidence type="ECO:0000256" key="4">
    <source>
        <dbReference type="ARBA" id="ARBA00022475"/>
    </source>
</evidence>
<accession>A0ABT5ZJA4</accession>
<dbReference type="InterPro" id="IPR011864">
    <property type="entry name" value="Phosphate_PstC"/>
</dbReference>
<evidence type="ECO:0000256" key="3">
    <source>
        <dbReference type="ARBA" id="ARBA00022448"/>
    </source>
</evidence>
<keyword evidence="5 10" id="KW-0592">Phosphate transport</keyword>
<dbReference type="CDD" id="cd06261">
    <property type="entry name" value="TM_PBP2"/>
    <property type="match status" value="1"/>
</dbReference>
<name>A0ABT5ZJA4_9ACTN</name>
<keyword evidence="7 9" id="KW-1133">Transmembrane helix</keyword>
<reference evidence="12 13" key="1">
    <citation type="submission" date="2023-03" db="EMBL/GenBank/DDBJ databases">
        <title>Draft genome sequence of Streptomyces sp. RB6PN23 isolated from peat swamp forest in Thailand.</title>
        <authorList>
            <person name="Klaysubun C."/>
            <person name="Duangmal K."/>
        </authorList>
    </citation>
    <scope>NUCLEOTIDE SEQUENCE [LARGE SCALE GENOMIC DNA]</scope>
    <source>
        <strain evidence="12 13">RB6PN23</strain>
    </source>
</reference>
<evidence type="ECO:0000256" key="1">
    <source>
        <dbReference type="ARBA" id="ARBA00004651"/>
    </source>
</evidence>
<feature type="transmembrane region" description="Helical" evidence="9">
    <location>
        <begin position="89"/>
        <end position="115"/>
    </location>
</feature>
<comment type="function">
    <text evidence="10">Part of the binding-protein-dependent transport system for phosphate; probably responsible for the translocation of the substrate across the membrane.</text>
</comment>
<dbReference type="Gene3D" id="1.10.3720.10">
    <property type="entry name" value="MetI-like"/>
    <property type="match status" value="1"/>
</dbReference>
<dbReference type="PANTHER" id="PTHR30425:SF1">
    <property type="entry name" value="PHOSPHATE TRANSPORT SYSTEM PERMEASE PROTEIN PSTC"/>
    <property type="match status" value="1"/>
</dbReference>
<evidence type="ECO:0000313" key="12">
    <source>
        <dbReference type="EMBL" id="MDF3289675.1"/>
    </source>
</evidence>
<keyword evidence="8 9" id="KW-0472">Membrane</keyword>
<dbReference type="Pfam" id="PF00528">
    <property type="entry name" value="BPD_transp_1"/>
    <property type="match status" value="1"/>
</dbReference>
<dbReference type="InterPro" id="IPR035906">
    <property type="entry name" value="MetI-like_sf"/>
</dbReference>
<dbReference type="RefSeq" id="WP_276093199.1">
    <property type="nucleotide sequence ID" value="NZ_JARJBC010000005.1"/>
</dbReference>
<dbReference type="PROSITE" id="PS50928">
    <property type="entry name" value="ABC_TM1"/>
    <property type="match status" value="1"/>
</dbReference>
<feature type="transmembrane region" description="Helical" evidence="9">
    <location>
        <begin position="27"/>
        <end position="48"/>
    </location>
</feature>
<comment type="similarity">
    <text evidence="2 10">Belongs to the binding-protein-dependent transport system permease family. CysTW subfamily.</text>
</comment>
<evidence type="ECO:0000256" key="7">
    <source>
        <dbReference type="ARBA" id="ARBA00022989"/>
    </source>
</evidence>
<evidence type="ECO:0000313" key="13">
    <source>
        <dbReference type="Proteomes" id="UP001216579"/>
    </source>
</evidence>
<evidence type="ECO:0000256" key="10">
    <source>
        <dbReference type="RuleBase" id="RU363054"/>
    </source>
</evidence>
<evidence type="ECO:0000256" key="8">
    <source>
        <dbReference type="ARBA" id="ARBA00023136"/>
    </source>
</evidence>
<dbReference type="PANTHER" id="PTHR30425">
    <property type="entry name" value="PHOSPHATE TRANSPORT SYSTEM PERMEASE PROTEIN PST"/>
    <property type="match status" value="1"/>
</dbReference>
<keyword evidence="3 9" id="KW-0813">Transport</keyword>
<sequence length="331" mass="34954">MNPLPGSPTPWRRVRARRGGTDTVFRYAVRCAAALVIVVLVATAVFLVQQAWPALHQYGILSYLGSDRWAPSEATATGRHPNPYGIAQFVYGTAVTSLIAMVLAVPVAVAVSLYLTEIAPGWLRRPLSGLVDLLAAIPSVVYGFWGIFALIPAVRPAGVWLSRTLGTAPVIGPLFAGPFFGVSYLVAGLVLAIMILPIITAICREVFATVPTADKESALALGATRWEMVRMAVLPRSRSGITGAAVLGLGRAVGETIAVTMVIGNNVLSITTSILGPGSTMSSVIANEFTESTEPFHLQSLMVVGAWLLVIALVVNTVGKLIVRRTGEDIA</sequence>
<dbReference type="SUPFAM" id="SSF161098">
    <property type="entry name" value="MetI-like"/>
    <property type="match status" value="1"/>
</dbReference>
<protein>
    <recommendedName>
        <fullName evidence="10">Phosphate transport system permease protein</fullName>
    </recommendedName>
</protein>
<dbReference type="Proteomes" id="UP001216579">
    <property type="component" value="Unassembled WGS sequence"/>
</dbReference>
<proteinExistence type="inferred from homology"/>
<dbReference type="EMBL" id="JARJBC010000005">
    <property type="protein sequence ID" value="MDF3289675.1"/>
    <property type="molecule type" value="Genomic_DNA"/>
</dbReference>
<gene>
    <name evidence="12" type="primary">pstC</name>
    <name evidence="12" type="ORF">P3G67_10590</name>
</gene>
<dbReference type="InterPro" id="IPR051124">
    <property type="entry name" value="Phosphate_Transport_Permease"/>
</dbReference>
<keyword evidence="6 9" id="KW-0812">Transmembrane</keyword>
<dbReference type="InterPro" id="IPR000515">
    <property type="entry name" value="MetI-like"/>
</dbReference>
<dbReference type="NCBIfam" id="TIGR02138">
    <property type="entry name" value="phosphate_pstC"/>
    <property type="match status" value="1"/>
</dbReference>
<keyword evidence="13" id="KW-1185">Reference proteome</keyword>
<feature type="transmembrane region" description="Helical" evidence="9">
    <location>
        <begin position="127"/>
        <end position="154"/>
    </location>
</feature>
<feature type="domain" description="ABC transmembrane type-1" evidence="11">
    <location>
        <begin position="90"/>
        <end position="319"/>
    </location>
</feature>
<feature type="transmembrane region" description="Helical" evidence="9">
    <location>
        <begin position="257"/>
        <end position="276"/>
    </location>
</feature>
<feature type="transmembrane region" description="Helical" evidence="9">
    <location>
        <begin position="296"/>
        <end position="315"/>
    </location>
</feature>